<dbReference type="InterPro" id="IPR000387">
    <property type="entry name" value="Tyr_Pase_dom"/>
</dbReference>
<evidence type="ECO:0000259" key="1">
    <source>
        <dbReference type="PROSITE" id="PS50056"/>
    </source>
</evidence>
<dbReference type="PANTHER" id="PTHR10367:SF9">
    <property type="entry name" value="DUAL-SPECIFICITY PHOSPHATASE 11 (RNA_RNP COMPLEX 1-INTERACTING)"/>
    <property type="match status" value="1"/>
</dbReference>
<dbReference type="EMBL" id="HG805938">
    <property type="protein sequence ID" value="CDW55132.1"/>
    <property type="molecule type" value="Genomic_DNA"/>
</dbReference>
<dbReference type="GO" id="GO:0004651">
    <property type="term" value="F:polynucleotide 5'-phosphatase activity"/>
    <property type="evidence" value="ECO:0007669"/>
    <property type="project" value="TreeGrafter"/>
</dbReference>
<dbReference type="STRING" id="36087.A0A077Z3T8"/>
<dbReference type="InterPro" id="IPR051029">
    <property type="entry name" value="mRNA_Capping_Enz/RNA_Phosphat"/>
</dbReference>
<dbReference type="InterPro" id="IPR029021">
    <property type="entry name" value="Prot-tyrosine_phosphatase-like"/>
</dbReference>
<dbReference type="SUPFAM" id="SSF52799">
    <property type="entry name" value="(Phosphotyrosine protein) phosphatases II"/>
    <property type="match status" value="1"/>
</dbReference>
<dbReference type="InterPro" id="IPR016130">
    <property type="entry name" value="Tyr_Pase_AS"/>
</dbReference>
<evidence type="ECO:0000313" key="2">
    <source>
        <dbReference type="EMBL" id="CDW55132.1"/>
    </source>
</evidence>
<dbReference type="PROSITE" id="PS00383">
    <property type="entry name" value="TYR_PHOSPHATASE_1"/>
    <property type="match status" value="1"/>
</dbReference>
<proteinExistence type="predicted"/>
<accession>A0A077Z3T8</accession>
<dbReference type="Proteomes" id="UP000030665">
    <property type="component" value="Unassembled WGS sequence"/>
</dbReference>
<reference evidence="2" key="2">
    <citation type="submission" date="2014-03" db="EMBL/GenBank/DDBJ databases">
        <title>The whipworm genome and dual-species transcriptomics of an intimate host-pathogen interaction.</title>
        <authorList>
            <person name="Foth B.J."/>
            <person name="Tsai I.J."/>
            <person name="Reid A.J."/>
            <person name="Bancroft A.J."/>
            <person name="Nichol S."/>
            <person name="Tracey A."/>
            <person name="Holroyd N."/>
            <person name="Cotton J.A."/>
            <person name="Stanley E.J."/>
            <person name="Zarowiecki M."/>
            <person name="Liu J.Z."/>
            <person name="Huckvale T."/>
            <person name="Cooper P.J."/>
            <person name="Grencis R.K."/>
            <person name="Berriman M."/>
        </authorList>
    </citation>
    <scope>NUCLEOTIDE SEQUENCE [LARGE SCALE GENOMIC DNA]</scope>
</reference>
<dbReference type="PANTHER" id="PTHR10367">
    <property type="entry name" value="MRNA-CAPPING ENZYME"/>
    <property type="match status" value="1"/>
</dbReference>
<reference evidence="2" key="1">
    <citation type="submission" date="2014-01" db="EMBL/GenBank/DDBJ databases">
        <authorList>
            <person name="Aslett M."/>
        </authorList>
    </citation>
    <scope>NUCLEOTIDE SEQUENCE</scope>
</reference>
<feature type="domain" description="Tyrosine specific protein phosphatases" evidence="1">
    <location>
        <begin position="106"/>
        <end position="167"/>
    </location>
</feature>
<dbReference type="PROSITE" id="PS50056">
    <property type="entry name" value="TYR_PHOSPHATASE_2"/>
    <property type="match status" value="1"/>
</dbReference>
<sequence>MPRTKPIPDRWADYTAFGERIPGTPFIPSKTPLSERLCSKLRSTALHYTPQNLVEEIRKTGHNVKMVINLTATERYYDPEIFSRLNVDYVKIMVAGWRVPAIDFRMEFIEHVKAFKERWNYSPDDEAAICVHCTHGVNRTGYFICKYLVNVEGWEAHEVIRQFEQCRGHKFTRQYLVDDILRSDPDEVIHS</sequence>
<dbReference type="AlphaFoldDB" id="A0A077Z3T8"/>
<evidence type="ECO:0000313" key="3">
    <source>
        <dbReference type="Proteomes" id="UP000030665"/>
    </source>
</evidence>
<protein>
    <submittedName>
        <fullName evidence="2">DSPc domain containing protein</fullName>
    </submittedName>
</protein>
<dbReference type="Pfam" id="PF00782">
    <property type="entry name" value="DSPc"/>
    <property type="match status" value="1"/>
</dbReference>
<name>A0A077Z3T8_TRITR</name>
<organism evidence="2 3">
    <name type="scientific">Trichuris trichiura</name>
    <name type="common">Whipworm</name>
    <name type="synonym">Trichocephalus trichiurus</name>
    <dbReference type="NCBI Taxonomy" id="36087"/>
    <lineage>
        <taxon>Eukaryota</taxon>
        <taxon>Metazoa</taxon>
        <taxon>Ecdysozoa</taxon>
        <taxon>Nematoda</taxon>
        <taxon>Enoplea</taxon>
        <taxon>Dorylaimia</taxon>
        <taxon>Trichinellida</taxon>
        <taxon>Trichuridae</taxon>
        <taxon>Trichuris</taxon>
    </lineage>
</organism>
<gene>
    <name evidence="2" type="ORF">TTRE_0000340301</name>
</gene>
<keyword evidence="3" id="KW-1185">Reference proteome</keyword>
<dbReference type="InterPro" id="IPR000340">
    <property type="entry name" value="Dual-sp_phosphatase_cat-dom"/>
</dbReference>
<dbReference type="OrthoDB" id="428974at2759"/>
<dbReference type="Gene3D" id="3.90.190.10">
    <property type="entry name" value="Protein tyrosine phosphatase superfamily"/>
    <property type="match status" value="1"/>
</dbReference>